<dbReference type="InterPro" id="IPR000531">
    <property type="entry name" value="Beta-barrel_TonB"/>
</dbReference>
<dbReference type="OrthoDB" id="8538693at2"/>
<evidence type="ECO:0000256" key="7">
    <source>
        <dbReference type="ARBA" id="ARBA00023065"/>
    </source>
</evidence>
<evidence type="ECO:0000256" key="5">
    <source>
        <dbReference type="ARBA" id="ARBA00022692"/>
    </source>
</evidence>
<dbReference type="AlphaFoldDB" id="A0A6L6PKV3"/>
<evidence type="ECO:0000313" key="17">
    <source>
        <dbReference type="Proteomes" id="UP000475582"/>
    </source>
</evidence>
<evidence type="ECO:0000256" key="10">
    <source>
        <dbReference type="ARBA" id="ARBA00023237"/>
    </source>
</evidence>
<comment type="subcellular location">
    <subcellularLocation>
        <location evidence="1 11">Cell outer membrane</location>
        <topology evidence="1 11">Multi-pass membrane protein</topology>
    </subcellularLocation>
</comment>
<name>A0A6L6PKV3_9BURK</name>
<dbReference type="Proteomes" id="UP000475582">
    <property type="component" value="Unassembled WGS sequence"/>
</dbReference>
<dbReference type="Pfam" id="PF07715">
    <property type="entry name" value="Plug"/>
    <property type="match status" value="1"/>
</dbReference>
<keyword evidence="7" id="KW-0406">Ion transport</keyword>
<keyword evidence="5 11" id="KW-0812">Transmembrane</keyword>
<dbReference type="SUPFAM" id="SSF56935">
    <property type="entry name" value="Porins"/>
    <property type="match status" value="1"/>
</dbReference>
<reference evidence="16 17" key="1">
    <citation type="submission" date="2019-11" db="EMBL/GenBank/DDBJ databases">
        <title>Type strains purchased from KCTC, JCM and DSMZ.</title>
        <authorList>
            <person name="Lu H."/>
        </authorList>
    </citation>
    <scope>NUCLEOTIDE SEQUENCE [LARGE SCALE GENOMIC DNA]</scope>
    <source>
        <strain evidence="16 17">KCTC 22382</strain>
    </source>
</reference>
<keyword evidence="17" id="KW-1185">Reference proteome</keyword>
<gene>
    <name evidence="16" type="ORF">GM676_19470</name>
</gene>
<dbReference type="PANTHER" id="PTHR32552">
    <property type="entry name" value="FERRICHROME IRON RECEPTOR-RELATED"/>
    <property type="match status" value="1"/>
</dbReference>
<keyword evidence="3 11" id="KW-1134">Transmembrane beta strand</keyword>
<dbReference type="InterPro" id="IPR012910">
    <property type="entry name" value="Plug_dom"/>
</dbReference>
<evidence type="ECO:0000256" key="8">
    <source>
        <dbReference type="ARBA" id="ARBA00023077"/>
    </source>
</evidence>
<feature type="chain" id="PRO_5026985583" evidence="13">
    <location>
        <begin position="22"/>
        <end position="797"/>
    </location>
</feature>
<dbReference type="GO" id="GO:0006826">
    <property type="term" value="P:iron ion transport"/>
    <property type="evidence" value="ECO:0007669"/>
    <property type="project" value="UniProtKB-KW"/>
</dbReference>
<feature type="domain" description="TonB-dependent receptor plug" evidence="15">
    <location>
        <begin position="43"/>
        <end position="151"/>
    </location>
</feature>
<dbReference type="EMBL" id="WNKY01000023">
    <property type="protein sequence ID" value="MTV39748.1"/>
    <property type="molecule type" value="Genomic_DNA"/>
</dbReference>
<feature type="signal peptide" evidence="13">
    <location>
        <begin position="1"/>
        <end position="21"/>
    </location>
</feature>
<feature type="domain" description="TonB-dependent receptor-like beta-barrel" evidence="14">
    <location>
        <begin position="267"/>
        <end position="751"/>
    </location>
</feature>
<evidence type="ECO:0000313" key="16">
    <source>
        <dbReference type="EMBL" id="MTV39748.1"/>
    </source>
</evidence>
<evidence type="ECO:0000256" key="2">
    <source>
        <dbReference type="ARBA" id="ARBA00022448"/>
    </source>
</evidence>
<dbReference type="GO" id="GO:0009279">
    <property type="term" value="C:cell outer membrane"/>
    <property type="evidence" value="ECO:0007669"/>
    <property type="project" value="UniProtKB-SubCell"/>
</dbReference>
<dbReference type="Gene3D" id="2.40.170.20">
    <property type="entry name" value="TonB-dependent receptor, beta-barrel domain"/>
    <property type="match status" value="1"/>
</dbReference>
<comment type="caution">
    <text evidence="16">The sequence shown here is derived from an EMBL/GenBank/DDBJ whole genome shotgun (WGS) entry which is preliminary data.</text>
</comment>
<keyword evidence="8 12" id="KW-0798">TonB box</keyword>
<evidence type="ECO:0000256" key="12">
    <source>
        <dbReference type="RuleBase" id="RU003357"/>
    </source>
</evidence>
<evidence type="ECO:0000256" key="3">
    <source>
        <dbReference type="ARBA" id="ARBA00022452"/>
    </source>
</evidence>
<evidence type="ECO:0000259" key="14">
    <source>
        <dbReference type="Pfam" id="PF00593"/>
    </source>
</evidence>
<sequence length="797" mass="86318">MKKTILALSIAQIALTTAAYAQQAAGGDVEKIIITATRRDTLVQDTPLAVTAYTQDTLANNQVKDLATMTAMVPSLVVEPHSDSGGVHVYMRGVGSANHTELGDPAVAFYVDGIYVPRPQGATALMYDLNHVEVARGPQGTLNGRNSTAGAVNLVSGAPSTQKVFGSASVTVGDYHRLQTQAMINIPLSDDIALRIAAIKDQHDGYVDFRKGSNVMPGAQKYGAGNQQGARASLLWKFTPDLKATFIADYYADTGAGNIYLSAEPKPGQDLRSALIDTPGTLDQSIITAKTKVQWRPVEGIEAQYLGAWSRLKRSNASDADAGFYPGFKAENRTEWGQFDSVSNELQLRSDSEAPLQWVGGLFFFREKNKIRFDIDRSQISEAMLAQDIANGSVIFVQPTVGQYASAMSFIQGNRQLHSRAAFAQASYELDPVWKLTAGARYTKDHKYDIGGQNWACPNWPDNAPRGATLTPNQIAQLVTPGTGTINTHNIGPGGVVNQATCGNTYGDNTADLAYGQATWLGRVEYKVSKDILTFASVTTGFHSPAIGDGGATTKPEKLTSYELGFKSDLLDRQLSLNIDAFWMKYKDKLESQVVNNTLQNFNAAGASVKGIETEWAWRPTSVDRFSGNATWLKARYDDFLSCDVDAARANGQSCGTTAPTVNVGGSVLKHAPTFAATLMYEHDFDTGKGRITPRISAHYETESFIGSGAFANDVPGHPGVKMQAAYTTLDLSVRYEPFGKAYTAELFVNNATDKDVKYDAIEVCTQVGAPCQPKQQIWAAYYNNPRTFGARVSMKF</sequence>
<evidence type="ECO:0000256" key="4">
    <source>
        <dbReference type="ARBA" id="ARBA00022496"/>
    </source>
</evidence>
<dbReference type="PROSITE" id="PS52016">
    <property type="entry name" value="TONB_DEPENDENT_REC_3"/>
    <property type="match status" value="1"/>
</dbReference>
<keyword evidence="4" id="KW-0410">Iron transport</keyword>
<evidence type="ECO:0000256" key="1">
    <source>
        <dbReference type="ARBA" id="ARBA00004571"/>
    </source>
</evidence>
<keyword evidence="10 11" id="KW-0998">Cell outer membrane</keyword>
<dbReference type="PANTHER" id="PTHR32552:SF81">
    <property type="entry name" value="TONB-DEPENDENT OUTER MEMBRANE RECEPTOR"/>
    <property type="match status" value="1"/>
</dbReference>
<dbReference type="RefSeq" id="WP_155465547.1">
    <property type="nucleotide sequence ID" value="NZ_WNKY01000023.1"/>
</dbReference>
<evidence type="ECO:0000256" key="13">
    <source>
        <dbReference type="SAM" id="SignalP"/>
    </source>
</evidence>
<comment type="similarity">
    <text evidence="11 12">Belongs to the TonB-dependent receptor family.</text>
</comment>
<keyword evidence="2 11" id="KW-0813">Transport</keyword>
<dbReference type="InterPro" id="IPR036942">
    <property type="entry name" value="Beta-barrel_TonB_sf"/>
</dbReference>
<keyword evidence="9 11" id="KW-0472">Membrane</keyword>
<evidence type="ECO:0000256" key="9">
    <source>
        <dbReference type="ARBA" id="ARBA00023136"/>
    </source>
</evidence>
<proteinExistence type="inferred from homology"/>
<dbReference type="InterPro" id="IPR039426">
    <property type="entry name" value="TonB-dep_rcpt-like"/>
</dbReference>
<evidence type="ECO:0000259" key="15">
    <source>
        <dbReference type="Pfam" id="PF07715"/>
    </source>
</evidence>
<dbReference type="Pfam" id="PF00593">
    <property type="entry name" value="TonB_dep_Rec_b-barrel"/>
    <property type="match status" value="1"/>
</dbReference>
<keyword evidence="6" id="KW-0408">Iron</keyword>
<evidence type="ECO:0000256" key="6">
    <source>
        <dbReference type="ARBA" id="ARBA00023004"/>
    </source>
</evidence>
<protein>
    <submittedName>
        <fullName evidence="16">TonB-dependent receptor plug domain-containing protein</fullName>
    </submittedName>
</protein>
<organism evidence="16 17">
    <name type="scientific">Duganella radicis</name>
    <dbReference type="NCBI Taxonomy" id="551988"/>
    <lineage>
        <taxon>Bacteria</taxon>
        <taxon>Pseudomonadati</taxon>
        <taxon>Pseudomonadota</taxon>
        <taxon>Betaproteobacteria</taxon>
        <taxon>Burkholderiales</taxon>
        <taxon>Oxalobacteraceae</taxon>
        <taxon>Telluria group</taxon>
        <taxon>Duganella</taxon>
    </lineage>
</organism>
<keyword evidence="16" id="KW-0675">Receptor</keyword>
<accession>A0A6L6PKV3</accession>
<evidence type="ECO:0000256" key="11">
    <source>
        <dbReference type="PROSITE-ProRule" id="PRU01360"/>
    </source>
</evidence>
<keyword evidence="13" id="KW-0732">Signal</keyword>